<dbReference type="EMBL" id="BLKC01000017">
    <property type="protein sequence ID" value="GFF31804.1"/>
    <property type="molecule type" value="Genomic_DNA"/>
</dbReference>
<dbReference type="AlphaFoldDB" id="A0A8H3NDD7"/>
<comment type="caution">
    <text evidence="1">The sequence shown here is derived from an EMBL/GenBank/DDBJ whole genome shotgun (WGS) entry which is preliminary data.</text>
</comment>
<organism evidence="1 2">
    <name type="scientific">Aspergillus udagawae</name>
    <dbReference type="NCBI Taxonomy" id="91492"/>
    <lineage>
        <taxon>Eukaryota</taxon>
        <taxon>Fungi</taxon>
        <taxon>Dikarya</taxon>
        <taxon>Ascomycota</taxon>
        <taxon>Pezizomycotina</taxon>
        <taxon>Eurotiomycetes</taxon>
        <taxon>Eurotiomycetidae</taxon>
        <taxon>Eurotiales</taxon>
        <taxon>Aspergillaceae</taxon>
        <taxon>Aspergillus</taxon>
        <taxon>Aspergillus subgen. Fumigati</taxon>
    </lineage>
</organism>
<evidence type="ECO:0000313" key="1">
    <source>
        <dbReference type="EMBL" id="GFF31804.1"/>
    </source>
</evidence>
<evidence type="ECO:0000313" key="2">
    <source>
        <dbReference type="Proteomes" id="UP000465221"/>
    </source>
</evidence>
<accession>A0A8H3NDD7</accession>
<sequence>MSSIEEKGQGILRSLIEKIRSIPYEHFRADANYQLPYRMPQRGPYLLSPNELDGDVGLDDTYLDSDPMDVDLEHQQAEIDGKSVPVQRFVGTTKCMQ</sequence>
<proteinExistence type="predicted"/>
<name>A0A8H3NDD7_9EURO</name>
<dbReference type="Proteomes" id="UP000465221">
    <property type="component" value="Unassembled WGS sequence"/>
</dbReference>
<gene>
    <name evidence="1" type="ORF">IFM46972_03347</name>
</gene>
<protein>
    <submittedName>
        <fullName evidence="1">Uncharacterized protein</fullName>
    </submittedName>
</protein>
<reference evidence="1 2" key="1">
    <citation type="submission" date="2020-01" db="EMBL/GenBank/DDBJ databases">
        <title>Draft genome sequence of Aspergillus udagawae IFM 46972.</title>
        <authorList>
            <person name="Takahashi H."/>
            <person name="Yaguchi T."/>
        </authorList>
    </citation>
    <scope>NUCLEOTIDE SEQUENCE [LARGE SCALE GENOMIC DNA]</scope>
    <source>
        <strain evidence="1 2">IFM 46972</strain>
    </source>
</reference>